<dbReference type="InterPro" id="IPR003653">
    <property type="entry name" value="Peptidase_C48_C"/>
</dbReference>
<evidence type="ECO:0000256" key="2">
    <source>
        <dbReference type="ARBA" id="ARBA00022670"/>
    </source>
</evidence>
<feature type="signal peptide" evidence="4">
    <location>
        <begin position="1"/>
        <end position="23"/>
    </location>
</feature>
<comment type="similarity">
    <text evidence="1">Belongs to the peptidase C48 family.</text>
</comment>
<evidence type="ECO:0000313" key="6">
    <source>
        <dbReference type="EMBL" id="PKU81480.1"/>
    </source>
</evidence>
<accession>A0A2I0X0P6</accession>
<dbReference type="GO" id="GO:0006508">
    <property type="term" value="P:proteolysis"/>
    <property type="evidence" value="ECO:0007669"/>
    <property type="project" value="UniProtKB-KW"/>
</dbReference>
<evidence type="ECO:0000256" key="3">
    <source>
        <dbReference type="ARBA" id="ARBA00022801"/>
    </source>
</evidence>
<dbReference type="EMBL" id="KZ502237">
    <property type="protein sequence ID" value="PKU81480.1"/>
    <property type="molecule type" value="Genomic_DNA"/>
</dbReference>
<dbReference type="Pfam" id="PF02902">
    <property type="entry name" value="Peptidase_C48"/>
    <property type="match status" value="1"/>
</dbReference>
<evidence type="ECO:0000313" key="7">
    <source>
        <dbReference type="Proteomes" id="UP000233837"/>
    </source>
</evidence>
<keyword evidence="7" id="KW-1185">Reference proteome</keyword>
<evidence type="ECO:0000256" key="4">
    <source>
        <dbReference type="SAM" id="SignalP"/>
    </source>
</evidence>
<dbReference type="AlphaFoldDB" id="A0A2I0X0P6"/>
<feature type="chain" id="PRO_5014158523" evidence="4">
    <location>
        <begin position="24"/>
        <end position="101"/>
    </location>
</feature>
<dbReference type="Gene3D" id="3.40.395.10">
    <property type="entry name" value="Adenoviral Proteinase, Chain A"/>
    <property type="match status" value="1"/>
</dbReference>
<keyword evidence="2 6" id="KW-0645">Protease</keyword>
<reference evidence="6 7" key="2">
    <citation type="journal article" date="2017" name="Nature">
        <title>The Apostasia genome and the evolution of orchids.</title>
        <authorList>
            <person name="Zhang G.Q."/>
            <person name="Liu K.W."/>
            <person name="Li Z."/>
            <person name="Lohaus R."/>
            <person name="Hsiao Y.Y."/>
            <person name="Niu S.C."/>
            <person name="Wang J.Y."/>
            <person name="Lin Y.C."/>
            <person name="Xu Q."/>
            <person name="Chen L.J."/>
            <person name="Yoshida K."/>
            <person name="Fujiwara S."/>
            <person name="Wang Z.W."/>
            <person name="Zhang Y.Q."/>
            <person name="Mitsuda N."/>
            <person name="Wang M."/>
            <person name="Liu G.H."/>
            <person name="Pecoraro L."/>
            <person name="Huang H.X."/>
            <person name="Xiao X.J."/>
            <person name="Lin M."/>
            <person name="Wu X.Y."/>
            <person name="Wu W.L."/>
            <person name="Chen Y.Y."/>
            <person name="Chang S.B."/>
            <person name="Sakamoto S."/>
            <person name="Ohme-Takagi M."/>
            <person name="Yagi M."/>
            <person name="Zeng S.J."/>
            <person name="Shen C.Y."/>
            <person name="Yeh C.M."/>
            <person name="Luo Y.B."/>
            <person name="Tsai W.C."/>
            <person name="Van de Peer Y."/>
            <person name="Liu Z.J."/>
        </authorList>
    </citation>
    <scope>NUCLEOTIDE SEQUENCE [LARGE SCALE GENOMIC DNA]</scope>
    <source>
        <tissue evidence="6">The whole plant</tissue>
    </source>
</reference>
<reference evidence="6 7" key="1">
    <citation type="journal article" date="2016" name="Sci. Rep.">
        <title>The Dendrobium catenatum Lindl. genome sequence provides insights into polysaccharide synthase, floral development and adaptive evolution.</title>
        <authorList>
            <person name="Zhang G.Q."/>
            <person name="Xu Q."/>
            <person name="Bian C."/>
            <person name="Tsai W.C."/>
            <person name="Yeh C.M."/>
            <person name="Liu K.W."/>
            <person name="Yoshida K."/>
            <person name="Zhang L.S."/>
            <person name="Chang S.B."/>
            <person name="Chen F."/>
            <person name="Shi Y."/>
            <person name="Su Y.Y."/>
            <person name="Zhang Y.Q."/>
            <person name="Chen L.J."/>
            <person name="Yin Y."/>
            <person name="Lin M."/>
            <person name="Huang H."/>
            <person name="Deng H."/>
            <person name="Wang Z.W."/>
            <person name="Zhu S.L."/>
            <person name="Zhao X."/>
            <person name="Deng C."/>
            <person name="Niu S.C."/>
            <person name="Huang J."/>
            <person name="Wang M."/>
            <person name="Liu G.H."/>
            <person name="Yang H.J."/>
            <person name="Xiao X.J."/>
            <person name="Hsiao Y.Y."/>
            <person name="Wu W.L."/>
            <person name="Chen Y.Y."/>
            <person name="Mitsuda N."/>
            <person name="Ohme-Takagi M."/>
            <person name="Luo Y.B."/>
            <person name="Van de Peer Y."/>
            <person name="Liu Z.J."/>
        </authorList>
    </citation>
    <scope>NUCLEOTIDE SEQUENCE [LARGE SCALE GENOMIC DNA]</scope>
    <source>
        <tissue evidence="6">The whole plant</tissue>
    </source>
</reference>
<sequence>MNSSSFKKFTELILALCIFQLRALYSDSKGAFDSDIRKWKLSTIKGIPKQENSFDCGMYVCKYMERIILEGNTDWTDSTSWQQDMPKYRAEFAYEILCRTL</sequence>
<gene>
    <name evidence="6" type="primary">ULP1A</name>
    <name evidence="6" type="ORF">MA16_Dca023721</name>
</gene>
<feature type="domain" description="Ubiquitin-like protease family profile" evidence="5">
    <location>
        <begin position="1"/>
        <end position="67"/>
    </location>
</feature>
<dbReference type="Proteomes" id="UP000233837">
    <property type="component" value="Unassembled WGS sequence"/>
</dbReference>
<organism evidence="6 7">
    <name type="scientific">Dendrobium catenatum</name>
    <dbReference type="NCBI Taxonomy" id="906689"/>
    <lineage>
        <taxon>Eukaryota</taxon>
        <taxon>Viridiplantae</taxon>
        <taxon>Streptophyta</taxon>
        <taxon>Embryophyta</taxon>
        <taxon>Tracheophyta</taxon>
        <taxon>Spermatophyta</taxon>
        <taxon>Magnoliopsida</taxon>
        <taxon>Liliopsida</taxon>
        <taxon>Asparagales</taxon>
        <taxon>Orchidaceae</taxon>
        <taxon>Epidendroideae</taxon>
        <taxon>Malaxideae</taxon>
        <taxon>Dendrobiinae</taxon>
        <taxon>Dendrobium</taxon>
    </lineage>
</organism>
<keyword evidence="4" id="KW-0732">Signal</keyword>
<dbReference type="PROSITE" id="PS50600">
    <property type="entry name" value="ULP_PROTEASE"/>
    <property type="match status" value="1"/>
</dbReference>
<proteinExistence type="inferred from homology"/>
<dbReference type="InterPro" id="IPR038765">
    <property type="entry name" value="Papain-like_cys_pep_sf"/>
</dbReference>
<keyword evidence="3" id="KW-0378">Hydrolase</keyword>
<name>A0A2I0X0P6_9ASPA</name>
<evidence type="ECO:0000256" key="1">
    <source>
        <dbReference type="ARBA" id="ARBA00005234"/>
    </source>
</evidence>
<dbReference type="SUPFAM" id="SSF54001">
    <property type="entry name" value="Cysteine proteinases"/>
    <property type="match status" value="1"/>
</dbReference>
<evidence type="ECO:0000259" key="5">
    <source>
        <dbReference type="PROSITE" id="PS50600"/>
    </source>
</evidence>
<protein>
    <submittedName>
        <fullName evidence="6">Ubiquitin-like-specific protease 1A</fullName>
    </submittedName>
</protein>
<dbReference type="GO" id="GO:0008234">
    <property type="term" value="F:cysteine-type peptidase activity"/>
    <property type="evidence" value="ECO:0007669"/>
    <property type="project" value="InterPro"/>
</dbReference>